<proteinExistence type="predicted"/>
<accession>A0A6J6P5T7</accession>
<sequence>MSGPATVVVETDHHLALAPLASLVCIEMPAGLPALGSRIVLRGLDGAMRDAIVTTVDPRSGAIAAAVGWPVTRRQLIERGYAWSGLRHDGGLRFVVCG</sequence>
<organism evidence="1">
    <name type="scientific">freshwater metagenome</name>
    <dbReference type="NCBI Taxonomy" id="449393"/>
    <lineage>
        <taxon>unclassified sequences</taxon>
        <taxon>metagenomes</taxon>
        <taxon>ecological metagenomes</taxon>
    </lineage>
</organism>
<evidence type="ECO:0000313" key="1">
    <source>
        <dbReference type="EMBL" id="CAB4691714.1"/>
    </source>
</evidence>
<dbReference type="EMBL" id="CAEZXR010000035">
    <property type="protein sequence ID" value="CAB4691714.1"/>
    <property type="molecule type" value="Genomic_DNA"/>
</dbReference>
<dbReference type="AlphaFoldDB" id="A0A6J6P5T7"/>
<name>A0A6J6P5T7_9ZZZZ</name>
<protein>
    <submittedName>
        <fullName evidence="1">Unannotated protein</fullName>
    </submittedName>
</protein>
<reference evidence="1" key="1">
    <citation type="submission" date="2020-05" db="EMBL/GenBank/DDBJ databases">
        <authorList>
            <person name="Chiriac C."/>
            <person name="Salcher M."/>
            <person name="Ghai R."/>
            <person name="Kavagutti S V."/>
        </authorList>
    </citation>
    <scope>NUCLEOTIDE SEQUENCE</scope>
</reference>
<gene>
    <name evidence="1" type="ORF">UFOPK2579_00452</name>
</gene>